<dbReference type="EMBL" id="QGDT01000001">
    <property type="protein sequence ID" value="PWJ60213.1"/>
    <property type="molecule type" value="Genomic_DNA"/>
</dbReference>
<gene>
    <name evidence="2" type="ORF">CLV98_101394</name>
</gene>
<keyword evidence="1" id="KW-0812">Transmembrane</keyword>
<dbReference type="RefSeq" id="WP_109672331.1">
    <property type="nucleotide sequence ID" value="NZ_QGDT01000001.1"/>
</dbReference>
<name>A0A316AR51_9BACT</name>
<evidence type="ECO:0000313" key="2">
    <source>
        <dbReference type="EMBL" id="PWJ60213.1"/>
    </source>
</evidence>
<dbReference type="OrthoDB" id="9808870at2"/>
<reference evidence="2 3" key="1">
    <citation type="submission" date="2018-03" db="EMBL/GenBank/DDBJ databases">
        <title>Genomic Encyclopedia of Archaeal and Bacterial Type Strains, Phase II (KMG-II): from individual species to whole genera.</title>
        <authorList>
            <person name="Goeker M."/>
        </authorList>
    </citation>
    <scope>NUCLEOTIDE SEQUENCE [LARGE SCALE GENOMIC DNA]</scope>
    <source>
        <strain evidence="2 3">DSM 100346</strain>
    </source>
</reference>
<keyword evidence="1" id="KW-0472">Membrane</keyword>
<dbReference type="InterPro" id="IPR032809">
    <property type="entry name" value="Put_HupE_UreJ"/>
</dbReference>
<feature type="transmembrane region" description="Helical" evidence="1">
    <location>
        <begin position="149"/>
        <end position="169"/>
    </location>
</feature>
<feature type="transmembrane region" description="Helical" evidence="1">
    <location>
        <begin position="20"/>
        <end position="37"/>
    </location>
</feature>
<feature type="transmembrane region" description="Helical" evidence="1">
    <location>
        <begin position="176"/>
        <end position="193"/>
    </location>
</feature>
<keyword evidence="3" id="KW-1185">Reference proteome</keyword>
<sequence>MSDFQAYFLLGFEHITDANGYDHILFIMALCSIYTLVEFKKVFILVTAFTIGHSITLALATLNIVSIAPDLIELLIPITILMTAFANFFYKPPVFSFIQKSPKVNYRYPVALGFGLIHGMGFSNYLRALLGGEADIVYPLLGFNLGLEIGQLIIVVVFLSLSFVLVEILRVTKLTWNLIISGIIAGMAISLIFQNEYLPSLFNTAAN</sequence>
<keyword evidence="1" id="KW-1133">Transmembrane helix</keyword>
<feature type="transmembrane region" description="Helical" evidence="1">
    <location>
        <begin position="71"/>
        <end position="90"/>
    </location>
</feature>
<proteinExistence type="predicted"/>
<organism evidence="2 3">
    <name type="scientific">Dyadobacter jejuensis</name>
    <dbReference type="NCBI Taxonomy" id="1082580"/>
    <lineage>
        <taxon>Bacteria</taxon>
        <taxon>Pseudomonadati</taxon>
        <taxon>Bacteroidota</taxon>
        <taxon>Cytophagia</taxon>
        <taxon>Cytophagales</taxon>
        <taxon>Spirosomataceae</taxon>
        <taxon>Dyadobacter</taxon>
    </lineage>
</organism>
<comment type="caution">
    <text evidence="2">The sequence shown here is derived from an EMBL/GenBank/DDBJ whole genome shotgun (WGS) entry which is preliminary data.</text>
</comment>
<evidence type="ECO:0000313" key="3">
    <source>
        <dbReference type="Proteomes" id="UP000245880"/>
    </source>
</evidence>
<feature type="transmembrane region" description="Helical" evidence="1">
    <location>
        <begin position="42"/>
        <end position="65"/>
    </location>
</feature>
<protein>
    <submittedName>
        <fullName evidence="2">HupE/UreJ protein</fullName>
    </submittedName>
</protein>
<dbReference type="Pfam" id="PF13795">
    <property type="entry name" value="HupE_UreJ_2"/>
    <property type="match status" value="1"/>
</dbReference>
<dbReference type="Proteomes" id="UP000245880">
    <property type="component" value="Unassembled WGS sequence"/>
</dbReference>
<evidence type="ECO:0000256" key="1">
    <source>
        <dbReference type="SAM" id="Phobius"/>
    </source>
</evidence>
<dbReference type="AlphaFoldDB" id="A0A316AR51"/>
<accession>A0A316AR51</accession>
<feature type="transmembrane region" description="Helical" evidence="1">
    <location>
        <begin position="110"/>
        <end position="129"/>
    </location>
</feature>